<protein>
    <submittedName>
        <fullName evidence="10">L,D-transpeptidase family protein</fullName>
    </submittedName>
</protein>
<dbReference type="KEGG" id="lamb:KBB96_13700"/>
<keyword evidence="8" id="KW-0732">Signal</keyword>
<dbReference type="RefSeq" id="WP_211630008.1">
    <property type="nucleotide sequence ID" value="NZ_CP073100.1"/>
</dbReference>
<keyword evidence="3" id="KW-0808">Transferase</keyword>
<comment type="similarity">
    <text evidence="2">Belongs to the YkuD family.</text>
</comment>
<evidence type="ECO:0000259" key="9">
    <source>
        <dbReference type="PROSITE" id="PS52029"/>
    </source>
</evidence>
<dbReference type="AlphaFoldDB" id="A0A975IYA0"/>
<dbReference type="PANTHER" id="PTHR30582">
    <property type="entry name" value="L,D-TRANSPEPTIDASE"/>
    <property type="match status" value="1"/>
</dbReference>
<dbReference type="InterPro" id="IPR050979">
    <property type="entry name" value="LD-transpeptidase"/>
</dbReference>
<comment type="pathway">
    <text evidence="1 7">Cell wall biogenesis; peptidoglycan biosynthesis.</text>
</comment>
<feature type="active site" description="Proton donor/acceptor" evidence="7">
    <location>
        <position position="141"/>
    </location>
</feature>
<evidence type="ECO:0000256" key="1">
    <source>
        <dbReference type="ARBA" id="ARBA00004752"/>
    </source>
</evidence>
<organism evidence="10 11">
    <name type="scientific">Luteolibacter ambystomatis</name>
    <dbReference type="NCBI Taxonomy" id="2824561"/>
    <lineage>
        <taxon>Bacteria</taxon>
        <taxon>Pseudomonadati</taxon>
        <taxon>Verrucomicrobiota</taxon>
        <taxon>Verrucomicrobiia</taxon>
        <taxon>Verrucomicrobiales</taxon>
        <taxon>Verrucomicrobiaceae</taxon>
        <taxon>Luteolibacter</taxon>
    </lineage>
</organism>
<keyword evidence="5 7" id="KW-0573">Peptidoglycan synthesis</keyword>
<evidence type="ECO:0000256" key="3">
    <source>
        <dbReference type="ARBA" id="ARBA00022679"/>
    </source>
</evidence>
<proteinExistence type="inferred from homology"/>
<dbReference type="GO" id="GO:0008360">
    <property type="term" value="P:regulation of cell shape"/>
    <property type="evidence" value="ECO:0007669"/>
    <property type="project" value="UniProtKB-UniRule"/>
</dbReference>
<evidence type="ECO:0000256" key="6">
    <source>
        <dbReference type="ARBA" id="ARBA00023316"/>
    </source>
</evidence>
<evidence type="ECO:0000256" key="2">
    <source>
        <dbReference type="ARBA" id="ARBA00005992"/>
    </source>
</evidence>
<feature type="active site" description="Nucleophile" evidence="7">
    <location>
        <position position="154"/>
    </location>
</feature>
<evidence type="ECO:0000256" key="7">
    <source>
        <dbReference type="PROSITE-ProRule" id="PRU01373"/>
    </source>
</evidence>
<keyword evidence="4 7" id="KW-0133">Cell shape</keyword>
<dbReference type="GO" id="GO:0071555">
    <property type="term" value="P:cell wall organization"/>
    <property type="evidence" value="ECO:0007669"/>
    <property type="project" value="UniProtKB-UniRule"/>
</dbReference>
<dbReference type="GO" id="GO:0016740">
    <property type="term" value="F:transferase activity"/>
    <property type="evidence" value="ECO:0007669"/>
    <property type="project" value="UniProtKB-KW"/>
</dbReference>
<evidence type="ECO:0000313" key="11">
    <source>
        <dbReference type="Proteomes" id="UP000676169"/>
    </source>
</evidence>
<feature type="signal peptide" evidence="8">
    <location>
        <begin position="1"/>
        <end position="23"/>
    </location>
</feature>
<accession>A0A975IYA0</accession>
<keyword evidence="6 7" id="KW-0961">Cell wall biogenesis/degradation</keyword>
<feature type="domain" description="L,D-TPase catalytic" evidence="9">
    <location>
        <begin position="43"/>
        <end position="178"/>
    </location>
</feature>
<name>A0A975IYA0_9BACT</name>
<reference evidence="10" key="1">
    <citation type="submission" date="2021-04" db="EMBL/GenBank/DDBJ databases">
        <title>Luteolibacter sp. 32A isolated from the skin of an Anderson's salamander (Ambystoma andersonii).</title>
        <authorList>
            <person name="Spergser J."/>
            <person name="Busse H.-J."/>
        </authorList>
    </citation>
    <scope>NUCLEOTIDE SEQUENCE</scope>
    <source>
        <strain evidence="10">32A</strain>
    </source>
</reference>
<dbReference type="GO" id="GO:0005576">
    <property type="term" value="C:extracellular region"/>
    <property type="evidence" value="ECO:0007669"/>
    <property type="project" value="TreeGrafter"/>
</dbReference>
<dbReference type="SUPFAM" id="SSF141523">
    <property type="entry name" value="L,D-transpeptidase catalytic domain-like"/>
    <property type="match status" value="1"/>
</dbReference>
<feature type="chain" id="PRO_5037217425" evidence="8">
    <location>
        <begin position="24"/>
        <end position="179"/>
    </location>
</feature>
<dbReference type="PROSITE" id="PS51257">
    <property type="entry name" value="PROKAR_LIPOPROTEIN"/>
    <property type="match status" value="1"/>
</dbReference>
<keyword evidence="11" id="KW-1185">Reference proteome</keyword>
<dbReference type="Gene3D" id="2.40.440.10">
    <property type="entry name" value="L,D-transpeptidase catalytic domain-like"/>
    <property type="match status" value="1"/>
</dbReference>
<dbReference type="EMBL" id="CP073100">
    <property type="protein sequence ID" value="QUE49919.1"/>
    <property type="molecule type" value="Genomic_DNA"/>
</dbReference>
<sequence>MKSPSKTQLRRWLSLLLSPLLFASCARIPELGAMMDRGGTKGRKIVVDLSEQRAWLYHRGEMVATSPVSTGREGKATPAGQFHVIQKDRDHRSSLYGDYVRDGRVVVKNIDVRKAPRPAGCRFVGVPMPYFLRFSDACGLHAGHLPGYPASSGCVRLPQRQAKRFYDAVQVGTPVMVKR</sequence>
<dbReference type="Pfam" id="PF03734">
    <property type="entry name" value="YkuD"/>
    <property type="match status" value="1"/>
</dbReference>
<dbReference type="GO" id="GO:0071972">
    <property type="term" value="F:peptidoglycan L,D-transpeptidase activity"/>
    <property type="evidence" value="ECO:0007669"/>
    <property type="project" value="TreeGrafter"/>
</dbReference>
<evidence type="ECO:0000256" key="8">
    <source>
        <dbReference type="SAM" id="SignalP"/>
    </source>
</evidence>
<evidence type="ECO:0000313" key="10">
    <source>
        <dbReference type="EMBL" id="QUE49919.1"/>
    </source>
</evidence>
<gene>
    <name evidence="10" type="ORF">KBB96_13700</name>
</gene>
<dbReference type="CDD" id="cd16913">
    <property type="entry name" value="YkuD_like"/>
    <property type="match status" value="1"/>
</dbReference>
<dbReference type="InterPro" id="IPR038063">
    <property type="entry name" value="Transpep_catalytic_dom"/>
</dbReference>
<dbReference type="PROSITE" id="PS52029">
    <property type="entry name" value="LD_TPASE"/>
    <property type="match status" value="1"/>
</dbReference>
<dbReference type="PANTHER" id="PTHR30582:SF2">
    <property type="entry name" value="L,D-TRANSPEPTIDASE YCIB-RELATED"/>
    <property type="match status" value="1"/>
</dbReference>
<dbReference type="InterPro" id="IPR005490">
    <property type="entry name" value="LD_TPept_cat_dom"/>
</dbReference>
<evidence type="ECO:0000256" key="5">
    <source>
        <dbReference type="ARBA" id="ARBA00022984"/>
    </source>
</evidence>
<dbReference type="Proteomes" id="UP000676169">
    <property type="component" value="Chromosome"/>
</dbReference>
<evidence type="ECO:0000256" key="4">
    <source>
        <dbReference type="ARBA" id="ARBA00022960"/>
    </source>
</evidence>
<dbReference type="GO" id="GO:0018104">
    <property type="term" value="P:peptidoglycan-protein cross-linking"/>
    <property type="evidence" value="ECO:0007669"/>
    <property type="project" value="TreeGrafter"/>
</dbReference>